<dbReference type="RefSeq" id="WP_341365781.1">
    <property type="nucleotide sequence ID" value="NZ_CP150951.2"/>
</dbReference>
<evidence type="ECO:0000313" key="3">
    <source>
        <dbReference type="Proteomes" id="UP001440612"/>
    </source>
</evidence>
<dbReference type="Gene3D" id="3.30.1460.30">
    <property type="entry name" value="YgaC/TfoX-N like chaperone"/>
    <property type="match status" value="1"/>
</dbReference>
<accession>A0ABZ2V2Z8</accession>
<feature type="domain" description="TfoX N-terminal" evidence="1">
    <location>
        <begin position="13"/>
        <end position="96"/>
    </location>
</feature>
<protein>
    <submittedName>
        <fullName evidence="2">TfoX/Sxy family protein</fullName>
    </submittedName>
</protein>
<gene>
    <name evidence="2" type="ORF">AABB29_12130</name>
</gene>
<evidence type="ECO:0000259" key="1">
    <source>
        <dbReference type="Pfam" id="PF04993"/>
    </source>
</evidence>
<reference evidence="3" key="1">
    <citation type="submission" date="2024-04" db="EMBL/GenBank/DDBJ databases">
        <title>Phylogenomic analyses of a clade within the roseobacter group suggest taxonomic reassignments of species of the genera Aestuariivita, Citreicella, Loktanella, Nautella, Pelagibaca, Ruegeria, Thalassobius, Thiobacimonas and Tropicibacter, and the proposal o.</title>
        <authorList>
            <person name="Jeon C.O."/>
        </authorList>
    </citation>
    <scope>NUCLEOTIDE SEQUENCE [LARGE SCALE GENOMIC DNA]</scope>
    <source>
        <strain evidence="3">BS5-3</strain>
    </source>
</reference>
<dbReference type="Pfam" id="PF04993">
    <property type="entry name" value="TfoX_N"/>
    <property type="match status" value="1"/>
</dbReference>
<name>A0ABZ2V2Z8_9RHOB</name>
<organism evidence="2 3">
    <name type="scientific">Yoonia phaeophyticola</name>
    <dbReference type="NCBI Taxonomy" id="3137369"/>
    <lineage>
        <taxon>Bacteria</taxon>
        <taxon>Pseudomonadati</taxon>
        <taxon>Pseudomonadota</taxon>
        <taxon>Alphaproteobacteria</taxon>
        <taxon>Rhodobacterales</taxon>
        <taxon>Paracoccaceae</taxon>
        <taxon>Yoonia</taxon>
    </lineage>
</organism>
<dbReference type="InterPro" id="IPR007076">
    <property type="entry name" value="TfoX_N"/>
</dbReference>
<dbReference type="Proteomes" id="UP001440612">
    <property type="component" value="Chromosome"/>
</dbReference>
<sequence>MALGDGDIAFAVDLFSDLGSVTIRKMFGGICLYQGGTVFALMSSEGRLYLKSTGDLALEMAGDGAEQFHNMPYWSMPDAALDDPSEACRLARQTLALLS</sequence>
<proteinExistence type="predicted"/>
<dbReference type="EMBL" id="CP150951">
    <property type="protein sequence ID" value="WZC47661.1"/>
    <property type="molecule type" value="Genomic_DNA"/>
</dbReference>
<keyword evidence="3" id="KW-1185">Reference proteome</keyword>
<evidence type="ECO:0000313" key="2">
    <source>
        <dbReference type="EMBL" id="WZC47661.1"/>
    </source>
</evidence>
<dbReference type="SUPFAM" id="SSF159894">
    <property type="entry name" value="YgaC/TfoX-N like"/>
    <property type="match status" value="1"/>
</dbReference>